<dbReference type="InterPro" id="IPR002696">
    <property type="entry name" value="Membr_insert_effic_factor_YidD"/>
</dbReference>
<name>A0ABR9J2G2_RHIVS</name>
<dbReference type="PANTHER" id="PTHR33383">
    <property type="entry name" value="MEMBRANE PROTEIN INSERTION EFFICIENCY FACTOR-RELATED"/>
    <property type="match status" value="1"/>
</dbReference>
<dbReference type="Pfam" id="PF01809">
    <property type="entry name" value="YidD"/>
    <property type="match status" value="1"/>
</dbReference>
<dbReference type="Proteomes" id="UP000620262">
    <property type="component" value="Unassembled WGS sequence"/>
</dbReference>
<evidence type="ECO:0000313" key="4">
    <source>
        <dbReference type="Proteomes" id="UP000620262"/>
    </source>
</evidence>
<evidence type="ECO:0000313" key="3">
    <source>
        <dbReference type="EMBL" id="MBE1509640.1"/>
    </source>
</evidence>
<keyword evidence="1" id="KW-0472">Membrane</keyword>
<reference evidence="3 4" key="1">
    <citation type="submission" date="2020-10" db="EMBL/GenBank/DDBJ databases">
        <title>Sequencing the genomes of 1000 actinobacteria strains.</title>
        <authorList>
            <person name="Klenk H.-P."/>
        </authorList>
    </citation>
    <scope>NUCLEOTIDE SEQUENCE [LARGE SCALE GENOMIC DNA]</scope>
    <source>
        <strain evidence="3 4">DSM 7307</strain>
    </source>
</reference>
<comment type="subcellular location">
    <subcellularLocation>
        <location evidence="1">Cell membrane</location>
        <topology evidence="1">Peripheral membrane protein</topology>
        <orientation evidence="1">Cytoplasmic side</orientation>
    </subcellularLocation>
</comment>
<dbReference type="PANTHER" id="PTHR33383:SF1">
    <property type="entry name" value="MEMBRANE PROTEIN INSERTION EFFICIENCY FACTOR-RELATED"/>
    <property type="match status" value="1"/>
</dbReference>
<proteinExistence type="inferred from homology"/>
<evidence type="ECO:0000256" key="2">
    <source>
        <dbReference type="SAM" id="MobiDB-lite"/>
    </source>
</evidence>
<dbReference type="RefSeq" id="WP_192733196.1">
    <property type="nucleotide sequence ID" value="NZ_BAAAVL010000008.1"/>
</dbReference>
<evidence type="ECO:0000256" key="1">
    <source>
        <dbReference type="HAMAP-Rule" id="MF_00386"/>
    </source>
</evidence>
<feature type="compositionally biased region" description="Polar residues" evidence="2">
    <location>
        <begin position="25"/>
        <end position="36"/>
    </location>
</feature>
<feature type="region of interest" description="Disordered" evidence="2">
    <location>
        <begin position="13"/>
        <end position="36"/>
    </location>
</feature>
<dbReference type="SMART" id="SM01234">
    <property type="entry name" value="Haemolytic"/>
    <property type="match status" value="1"/>
</dbReference>
<dbReference type="HAMAP" id="MF_00386">
    <property type="entry name" value="UPF0161_YidD"/>
    <property type="match status" value="1"/>
</dbReference>
<keyword evidence="1" id="KW-1003">Cell membrane</keyword>
<sequence>MCEFCLLREEEEDEGGAAAPKPRAQSPQRFSRNYTGPFSKTPDRLFGMGLIRLYQLTLSGFVGNSCRHIPTCSEYGYEAIARHGLWAGGWMTLFRVGRCGPGGTSGLDPVPEHLAMRYRWFTPWRYFALGRKEA</sequence>
<dbReference type="NCBIfam" id="TIGR00278">
    <property type="entry name" value="membrane protein insertion efficiency factor YidD"/>
    <property type="match status" value="1"/>
</dbReference>
<gene>
    <name evidence="3" type="ORF">H4W29_006887</name>
</gene>
<accession>A0ABR9J2G2</accession>
<dbReference type="EMBL" id="JADBEC010000003">
    <property type="protein sequence ID" value="MBE1509640.1"/>
    <property type="molecule type" value="Genomic_DNA"/>
</dbReference>
<keyword evidence="4" id="KW-1185">Reference proteome</keyword>
<organism evidence="3 4">
    <name type="scientific">Rhizobium viscosum</name>
    <name type="common">Arthrobacter viscosus</name>
    <dbReference type="NCBI Taxonomy" id="1673"/>
    <lineage>
        <taxon>Bacteria</taxon>
        <taxon>Pseudomonadati</taxon>
        <taxon>Pseudomonadota</taxon>
        <taxon>Alphaproteobacteria</taxon>
        <taxon>Hyphomicrobiales</taxon>
        <taxon>Rhizobiaceae</taxon>
        <taxon>Rhizobium/Agrobacterium group</taxon>
        <taxon>Rhizobium</taxon>
    </lineage>
</organism>
<comment type="function">
    <text evidence="1">Could be involved in insertion of integral membrane proteins into the membrane.</text>
</comment>
<comment type="similarity">
    <text evidence="1">Belongs to the UPF0161 family.</text>
</comment>
<protein>
    <recommendedName>
        <fullName evidence="1">Putative membrane protein insertion efficiency factor</fullName>
    </recommendedName>
</protein>
<comment type="caution">
    <text evidence="3">The sequence shown here is derived from an EMBL/GenBank/DDBJ whole genome shotgun (WGS) entry which is preliminary data.</text>
</comment>